<dbReference type="InterPro" id="IPR036971">
    <property type="entry name" value="PDEase_catalytic_dom_sf"/>
</dbReference>
<proteinExistence type="inferred from homology"/>
<dbReference type="PROSITE" id="PS51845">
    <property type="entry name" value="PDEASE_I_2"/>
    <property type="match status" value="1"/>
</dbReference>
<dbReference type="SMART" id="SM00471">
    <property type="entry name" value="HDc"/>
    <property type="match status" value="1"/>
</dbReference>
<evidence type="ECO:0000256" key="4">
    <source>
        <dbReference type="ARBA" id="ARBA00022801"/>
    </source>
</evidence>
<evidence type="ECO:0000256" key="1">
    <source>
        <dbReference type="ARBA" id="ARBA00004703"/>
    </source>
</evidence>
<feature type="binding site" evidence="8">
    <location>
        <position position="651"/>
    </location>
    <ligand>
        <name>Zn(2+)</name>
        <dbReference type="ChEBI" id="CHEBI:29105"/>
        <label>1</label>
    </ligand>
</feature>
<evidence type="ECO:0000313" key="12">
    <source>
        <dbReference type="EMBL" id="KAG8516376.1"/>
    </source>
</evidence>
<dbReference type="FunFam" id="1.10.1300.10:FF:000002">
    <property type="entry name" value="Phosphodiesterase"/>
    <property type="match status" value="1"/>
</dbReference>
<dbReference type="AlphaFoldDB" id="A0A8J6ABL8"/>
<comment type="caution">
    <text evidence="12">The sequence shown here is derived from an EMBL/GenBank/DDBJ whole genome shotgun (WGS) entry which is preliminary data.</text>
</comment>
<dbReference type="GO" id="GO:0046872">
    <property type="term" value="F:metal ion binding"/>
    <property type="evidence" value="ECO:0007669"/>
    <property type="project" value="UniProtKB-KW"/>
</dbReference>
<feature type="binding site" evidence="7">
    <location>
        <position position="828"/>
    </location>
    <ligand>
        <name>AMP</name>
        <dbReference type="ChEBI" id="CHEBI:456215"/>
    </ligand>
</feature>
<dbReference type="PROSITE" id="PS00126">
    <property type="entry name" value="PDEASE_I_1"/>
    <property type="match status" value="1"/>
</dbReference>
<dbReference type="UniPathway" id="UPA00762">
    <property type="reaction ID" value="UER00747"/>
</dbReference>
<dbReference type="Gene3D" id="3.40.50.2300">
    <property type="match status" value="1"/>
</dbReference>
<feature type="active site" description="Proton donor" evidence="6">
    <location>
        <position position="647"/>
    </location>
</feature>
<evidence type="ECO:0000256" key="5">
    <source>
        <dbReference type="ARBA" id="ARBA00023149"/>
    </source>
</evidence>
<dbReference type="Pfam" id="PF23198">
    <property type="entry name" value="PDE8A_N"/>
    <property type="match status" value="1"/>
</dbReference>
<dbReference type="GO" id="GO:0006198">
    <property type="term" value="P:cAMP catabolic process"/>
    <property type="evidence" value="ECO:0007669"/>
    <property type="project" value="UniProtKB-UniPathway"/>
</dbReference>
<keyword evidence="5" id="KW-0114">cAMP</keyword>
<comment type="pathway">
    <text evidence="1">Purine metabolism; 3',5'-cyclic AMP degradation; AMP from 3',5'-cyclic AMP: step 1/1.</text>
</comment>
<feature type="binding site" evidence="8">
    <location>
        <position position="688"/>
    </location>
    <ligand>
        <name>Zn(2+)</name>
        <dbReference type="ChEBI" id="CHEBI:29105"/>
        <label>1</label>
    </ligand>
</feature>
<evidence type="ECO:0000313" key="13">
    <source>
        <dbReference type="Proteomes" id="UP000700334"/>
    </source>
</evidence>
<name>A0A8J6ABL8_GALPY</name>
<dbReference type="InterPro" id="IPR023174">
    <property type="entry name" value="PDEase_CS"/>
</dbReference>
<evidence type="ECO:0000256" key="6">
    <source>
        <dbReference type="PIRSR" id="PIRSR623088-1"/>
    </source>
</evidence>
<feature type="region of interest" description="Disordered" evidence="10">
    <location>
        <begin position="1"/>
        <end position="53"/>
    </location>
</feature>
<dbReference type="SUPFAM" id="SSF109604">
    <property type="entry name" value="HD-domain/PDEase-like"/>
    <property type="match status" value="1"/>
</dbReference>
<dbReference type="PRINTS" id="PR00387">
    <property type="entry name" value="PDIESTERASE1"/>
</dbReference>
<dbReference type="Gene3D" id="3.30.450.20">
    <property type="entry name" value="PAS domain"/>
    <property type="match status" value="1"/>
</dbReference>
<evidence type="ECO:0000256" key="9">
    <source>
        <dbReference type="RuleBase" id="RU363067"/>
    </source>
</evidence>
<dbReference type="InterPro" id="IPR023088">
    <property type="entry name" value="PDEase"/>
</dbReference>
<feature type="binding site" evidence="7">
    <location>
        <position position="688"/>
    </location>
    <ligand>
        <name>AMP</name>
        <dbReference type="ChEBI" id="CHEBI:456215"/>
    </ligand>
</feature>
<organism evidence="12 13">
    <name type="scientific">Galemys pyrenaicus</name>
    <name type="common">Iberian desman</name>
    <name type="synonym">Pyrenean desman</name>
    <dbReference type="NCBI Taxonomy" id="202257"/>
    <lineage>
        <taxon>Eukaryota</taxon>
        <taxon>Metazoa</taxon>
        <taxon>Chordata</taxon>
        <taxon>Craniata</taxon>
        <taxon>Vertebrata</taxon>
        <taxon>Euteleostomi</taxon>
        <taxon>Mammalia</taxon>
        <taxon>Eutheria</taxon>
        <taxon>Laurasiatheria</taxon>
        <taxon>Eulipotyphla</taxon>
        <taxon>Talpidae</taxon>
        <taxon>Galemys</taxon>
    </lineage>
</organism>
<feature type="binding site" evidence="8">
    <location>
        <position position="828"/>
    </location>
    <ligand>
        <name>Zn(2+)</name>
        <dbReference type="ChEBI" id="CHEBI:29105"/>
        <label>1</label>
    </ligand>
</feature>
<dbReference type="Gene3D" id="1.10.1300.10">
    <property type="entry name" value="3'5'-cyclic nucleotide phosphodiesterase, catalytic domain"/>
    <property type="match status" value="1"/>
</dbReference>
<evidence type="ECO:0000256" key="2">
    <source>
        <dbReference type="ARBA" id="ARBA00006437"/>
    </source>
</evidence>
<gene>
    <name evidence="12" type="ORF">J0S82_016110</name>
</gene>
<feature type="non-terminal residue" evidence="12">
    <location>
        <position position="1"/>
    </location>
</feature>
<dbReference type="InterPro" id="IPR035965">
    <property type="entry name" value="PAS-like_dom_sf"/>
</dbReference>
<feature type="binding site" evidence="8">
    <location>
        <position position="688"/>
    </location>
    <ligand>
        <name>Zn(2+)</name>
        <dbReference type="ChEBI" id="CHEBI:29105"/>
        <label>2</label>
    </ligand>
</feature>
<dbReference type="InterPro" id="IPR011006">
    <property type="entry name" value="CheY-like_superfamily"/>
</dbReference>
<evidence type="ECO:0000256" key="3">
    <source>
        <dbReference type="ARBA" id="ARBA00022723"/>
    </source>
</evidence>
<dbReference type="InterPro" id="IPR057304">
    <property type="entry name" value="PDE8-like_REC_N"/>
</dbReference>
<feature type="binding site" evidence="8">
    <location>
        <position position="687"/>
    </location>
    <ligand>
        <name>Zn(2+)</name>
        <dbReference type="ChEBI" id="CHEBI:29105"/>
        <label>1</label>
    </ligand>
</feature>
<feature type="compositionally biased region" description="Polar residues" evidence="10">
    <location>
        <begin position="370"/>
        <end position="379"/>
    </location>
</feature>
<accession>A0A8J6ABL8</accession>
<comment type="cofactor">
    <cofactor evidence="9">
        <name>a divalent metal cation</name>
        <dbReference type="ChEBI" id="CHEBI:60240"/>
    </cofactor>
    <text evidence="9">Binds 2 divalent metal cations per subunit. Site 1 may preferentially bind zinc ions, while site 2 has a preference for magnesium and/or manganese ions.</text>
</comment>
<feature type="binding site" evidence="7">
    <location>
        <begin position="647"/>
        <end position="651"/>
    </location>
    <ligand>
        <name>AMP</name>
        <dbReference type="ChEBI" id="CHEBI:456215"/>
    </ligand>
</feature>
<dbReference type="SUPFAM" id="SSF52172">
    <property type="entry name" value="CheY-like"/>
    <property type="match status" value="1"/>
</dbReference>
<dbReference type="GO" id="GO:0007165">
    <property type="term" value="P:signal transduction"/>
    <property type="evidence" value="ECO:0007669"/>
    <property type="project" value="InterPro"/>
</dbReference>
<feature type="region of interest" description="Disordered" evidence="10">
    <location>
        <begin position="367"/>
        <end position="391"/>
    </location>
</feature>
<evidence type="ECO:0000256" key="10">
    <source>
        <dbReference type="SAM" id="MobiDB-lite"/>
    </source>
</evidence>
<reference evidence="12" key="1">
    <citation type="journal article" date="2021" name="Evol. Appl.">
        <title>The genome of the Pyrenean desman and the effects of bottlenecks and inbreeding on the genomic landscape of an endangered species.</title>
        <authorList>
            <person name="Escoda L."/>
            <person name="Castresana J."/>
        </authorList>
    </citation>
    <scope>NUCLEOTIDE SEQUENCE</scope>
    <source>
        <strain evidence="12">IBE-C5619</strain>
    </source>
</reference>
<keyword evidence="3 8" id="KW-0479">Metal-binding</keyword>
<keyword evidence="4 9" id="KW-0378">Hydrolase</keyword>
<dbReference type="InterPro" id="IPR003607">
    <property type="entry name" value="HD/PDEase_dom"/>
</dbReference>
<dbReference type="CDD" id="cd00130">
    <property type="entry name" value="PAS"/>
    <property type="match status" value="1"/>
</dbReference>
<dbReference type="GO" id="GO:0004115">
    <property type="term" value="F:3',5'-cyclic-AMP phosphodiesterase activity"/>
    <property type="evidence" value="ECO:0007669"/>
    <property type="project" value="UniProtKB-ARBA"/>
</dbReference>
<dbReference type="InterPro" id="IPR002073">
    <property type="entry name" value="PDEase_catalytic_dom"/>
</dbReference>
<dbReference type="Pfam" id="PF08448">
    <property type="entry name" value="PAS_4"/>
    <property type="match status" value="1"/>
</dbReference>
<evidence type="ECO:0000256" key="8">
    <source>
        <dbReference type="PIRSR" id="PIRSR623088-3"/>
    </source>
</evidence>
<feature type="region of interest" description="Disordered" evidence="10">
    <location>
        <begin position="426"/>
        <end position="468"/>
    </location>
</feature>
<sequence>SSSTEQGHLGRSAQDEPELATPTERRLPGLEPPAPGVGCGPPRPVGVVPALRGPSWTASGLARPWPPATPAGWTGDSGVLETFPPAKPSPVTGRGDRSRSVPLGAAGLAVAEPRVCALGGCRADAAQVPWAPGGAAPRVGGDGAGSARARAGARQAVGALGRVLSAGPPTQVLLVFAKEDRQCVAFRRACGKAGFACSVAREAQAVLALFQDGHHDVIIMDLRSPRRLDAEALCRSIRSSKTSENTVIVGVVRRRPACCPCVLPLLAAGFTRRFVEDPSLMACHNEPQQLELGQVRSQLKLRACNSVFAALEKSQEAVDITSEDTVVQYANPAFESTVGCPPGELIGRKLAEEGRPAGHHRLLHQDRQDTTNAAASPQGWQGVHHAQNGENMKQNVKVIPVVGQGGKIRHYVSIIRMCTAAQRQVGAPWPAPAPAPGPVTDGASSHRPPVGQVQGQEEKLAGPGPQRRHSSIARIHSLTIEAPITKVIGLISAAREGSPVPVTEALDRVLQILRTSELYCPQFGAQEDDPHASDLVGGLVSDGLRRLSGSECVPATKSLPHVASARLSPHPALDIPPHIARAMENEGCWDFNIFELETATHKRPLVYLGLKTFARFGVCAFLNCSEATLRSWLQVIEDSYHPANPYHNSTHSADVLHATAYFLHKERVKQTLDPVDEAAALIAAAVHDVDHPGRTNSFLCNAGSALALLYNDMAVLESHHAALAFQLTTGDGRCNIFKNMGRSDYRVLRQGIIDMVLATEMTRHFEHVSKFVNSINKPLAALERDGVRHGGAGRAAEETREAQEAMATVLRTPENWALVRRMLIKCADVANPCRPREQCVEWAARISEEYFAQTEEEKLRGLPVVMPVFDRSTCSIPRAQLSFINYFVTDMFHAWDDLPDLMRHLDDNFKYWKRLDDMKLRSLRPPPE</sequence>
<evidence type="ECO:0000256" key="7">
    <source>
        <dbReference type="PIRSR" id="PIRSR623088-2"/>
    </source>
</evidence>
<keyword evidence="13" id="KW-1185">Reference proteome</keyword>
<feature type="domain" description="PDEase" evidence="11">
    <location>
        <begin position="571"/>
        <end position="919"/>
    </location>
</feature>
<dbReference type="Pfam" id="PF00233">
    <property type="entry name" value="PDEase_I"/>
    <property type="match status" value="1"/>
</dbReference>
<dbReference type="SUPFAM" id="SSF55785">
    <property type="entry name" value="PYP-like sensor domain (PAS domain)"/>
    <property type="match status" value="1"/>
</dbReference>
<dbReference type="EC" id="3.1.4.-" evidence="9"/>
<feature type="binding site" evidence="7">
    <location>
        <position position="880"/>
    </location>
    <ligand>
        <name>AMP</name>
        <dbReference type="ChEBI" id="CHEBI:456215"/>
    </ligand>
</feature>
<dbReference type="InterPro" id="IPR013656">
    <property type="entry name" value="PAS_4"/>
</dbReference>
<protein>
    <recommendedName>
        <fullName evidence="9">Phosphodiesterase</fullName>
        <ecNumber evidence="9">3.1.4.-</ecNumber>
    </recommendedName>
</protein>
<dbReference type="PANTHER" id="PTHR11347">
    <property type="entry name" value="CYCLIC NUCLEOTIDE PHOSPHODIESTERASE"/>
    <property type="match status" value="1"/>
</dbReference>
<dbReference type="OrthoDB" id="189220at2759"/>
<dbReference type="CDD" id="cd00077">
    <property type="entry name" value="HDc"/>
    <property type="match status" value="1"/>
</dbReference>
<comment type="similarity">
    <text evidence="2">Belongs to the cyclic nucleotide phosphodiesterase family. PDE8 subfamily.</text>
</comment>
<dbReference type="Proteomes" id="UP000700334">
    <property type="component" value="Unassembled WGS sequence"/>
</dbReference>
<evidence type="ECO:0000259" key="11">
    <source>
        <dbReference type="PROSITE" id="PS51845"/>
    </source>
</evidence>
<dbReference type="InterPro" id="IPR000014">
    <property type="entry name" value="PAS"/>
</dbReference>
<dbReference type="EMBL" id="JAGFMF010011680">
    <property type="protein sequence ID" value="KAG8516376.1"/>
    <property type="molecule type" value="Genomic_DNA"/>
</dbReference>